<dbReference type="Proteomes" id="UP000073816">
    <property type="component" value="Chromosome"/>
</dbReference>
<sequence>MSNFAQPKHVLLYLILIWTGVGAHGQQSSTLEITQADELLGAGNFQRLIGNVRMSHQSSLIYCDSAHFYQDINQAKLFGRVRIEDKVDPITTKSTYAEYDGNTKIAKLRNKVVFTNQETTLYTDYLDYNRELNTATYFNRGKVVDSTNVLTSERGLYEINLEKITFQKNVELVNPDYTLKTNNLIYLTIPKTAETTGLTNIISTEGYTLDAQKGSWYNTQAKQFRFFDGIVENEETRVKAEELYYEETTGYYEGKEDVRVLNKERNVEVFGDVGQYWEDRKYSLVHGKALVRRYFEKDTLFMIADTLISQDSEADTAKYLQAFHSIKLVKAGLGGIADSLFYNYSDSSIHLFQDPVLWNEKSQIVADSMVFYIANETLDHVLMKNKAFAILTDTLLNYNQMKGRKMTAYFADGKISRLDIDGNGESLYFALEGDTLTQGINRILSATIKLDFINGSVTRAKFEIRPDGKFLPVQNLTEEVSQLDGFSWRIEEKPTMKTISEWRAVQEIDLNAKNLFNEPILEIILPTEEEIQKEVMKRSMKPEKRPVVKTLKTDLKNEQ</sequence>
<name>A0A142ELA1_9BACT</name>
<reference evidence="2 3" key="2">
    <citation type="journal article" date="2016" name="Genome Announc.">
        <title>Complete Genome Sequence of Algoriphagus sp. Strain M8-2, Isolated from a Brackish Lake.</title>
        <authorList>
            <person name="Muraguchi Y."/>
            <person name="Kushimoto K."/>
            <person name="Ohtsubo Y."/>
            <person name="Suzuki T."/>
            <person name="Dohra H."/>
            <person name="Kimbara K."/>
            <person name="Shintani M."/>
        </authorList>
    </citation>
    <scope>NUCLEOTIDE SEQUENCE [LARGE SCALE GENOMIC DNA]</scope>
    <source>
        <strain evidence="2 3">M8-2</strain>
    </source>
</reference>
<dbReference type="PATRIC" id="fig|1727163.4.peg.1193"/>
<organism evidence="2 3">
    <name type="scientific">Algoriphagus sanaruensis</name>
    <dbReference type="NCBI Taxonomy" id="1727163"/>
    <lineage>
        <taxon>Bacteria</taxon>
        <taxon>Pseudomonadati</taxon>
        <taxon>Bacteroidota</taxon>
        <taxon>Cytophagia</taxon>
        <taxon>Cytophagales</taxon>
        <taxon>Cyclobacteriaceae</taxon>
        <taxon>Algoriphagus</taxon>
    </lineage>
</organism>
<dbReference type="InterPro" id="IPR005653">
    <property type="entry name" value="OstA-like_N"/>
</dbReference>
<gene>
    <name evidence="2" type="ORF">AO498_05745</name>
</gene>
<dbReference type="STRING" id="1727163.AO498_05745"/>
<proteinExistence type="predicted"/>
<protein>
    <submittedName>
        <fullName evidence="2">Organic solvent tolerance protein OstA</fullName>
    </submittedName>
</protein>
<dbReference type="EMBL" id="CP012836">
    <property type="protein sequence ID" value="AMQ55906.1"/>
    <property type="molecule type" value="Genomic_DNA"/>
</dbReference>
<evidence type="ECO:0000313" key="2">
    <source>
        <dbReference type="EMBL" id="AMQ55906.1"/>
    </source>
</evidence>
<keyword evidence="3" id="KW-1185">Reference proteome</keyword>
<feature type="domain" description="Organic solvent tolerance-like N-terminal" evidence="1">
    <location>
        <begin position="43"/>
        <end position="181"/>
    </location>
</feature>
<dbReference type="KEGG" id="alm:AO498_05745"/>
<dbReference type="Gene3D" id="2.60.450.10">
    <property type="entry name" value="Lipopolysaccharide (LPS) transport protein A like domain"/>
    <property type="match status" value="2"/>
</dbReference>
<reference evidence="3" key="1">
    <citation type="submission" date="2015-09" db="EMBL/GenBank/DDBJ databases">
        <title>Complete sequence of Algoriphagus sp. M8-2.</title>
        <authorList>
            <person name="Shintani M."/>
        </authorList>
    </citation>
    <scope>NUCLEOTIDE SEQUENCE [LARGE SCALE GENOMIC DNA]</scope>
    <source>
        <strain evidence="3">M8-2</strain>
    </source>
</reference>
<dbReference type="OrthoDB" id="9805931at2"/>
<dbReference type="AlphaFoldDB" id="A0A142ELA1"/>
<accession>A0A142ELA1</accession>
<evidence type="ECO:0000313" key="3">
    <source>
        <dbReference type="Proteomes" id="UP000073816"/>
    </source>
</evidence>
<dbReference type="Pfam" id="PF13100">
    <property type="entry name" value="OstA_2"/>
    <property type="match status" value="1"/>
</dbReference>
<evidence type="ECO:0000259" key="1">
    <source>
        <dbReference type="Pfam" id="PF13100"/>
    </source>
</evidence>
<dbReference type="RefSeq" id="WP_067544651.1">
    <property type="nucleotide sequence ID" value="NZ_CP012836.1"/>
</dbReference>